<dbReference type="RefSeq" id="WP_182484142.1">
    <property type="nucleotide sequence ID" value="NZ_JACGWU010000001.1"/>
</dbReference>
<dbReference type="Gene3D" id="3.20.20.100">
    <property type="entry name" value="NADP-dependent oxidoreductase domain"/>
    <property type="match status" value="1"/>
</dbReference>
<dbReference type="InterPro" id="IPR050523">
    <property type="entry name" value="AKR_Detox_Biosynth"/>
</dbReference>
<comment type="caution">
    <text evidence="2">The sequence shown here is derived from an EMBL/GenBank/DDBJ whole genome shotgun (WGS) entry which is preliminary data.</text>
</comment>
<organism evidence="2 3">
    <name type="scientific">Alpinimonas psychrophila</name>
    <dbReference type="NCBI Taxonomy" id="748908"/>
    <lineage>
        <taxon>Bacteria</taxon>
        <taxon>Bacillati</taxon>
        <taxon>Actinomycetota</taxon>
        <taxon>Actinomycetes</taxon>
        <taxon>Micrococcales</taxon>
        <taxon>Microbacteriaceae</taxon>
        <taxon>Alpinimonas</taxon>
    </lineage>
</organism>
<dbReference type="EMBL" id="JACGWU010000001">
    <property type="protein sequence ID" value="MBA8828769.1"/>
    <property type="molecule type" value="Genomic_DNA"/>
</dbReference>
<dbReference type="InterPro" id="IPR036812">
    <property type="entry name" value="NAD(P)_OxRdtase_dom_sf"/>
</dbReference>
<dbReference type="AlphaFoldDB" id="A0A7W3PNE8"/>
<gene>
    <name evidence="2" type="ORF">FB555_000840</name>
</gene>
<name>A0A7W3PNE8_9MICO</name>
<dbReference type="GO" id="GO:0005829">
    <property type="term" value="C:cytosol"/>
    <property type="evidence" value="ECO:0007669"/>
    <property type="project" value="TreeGrafter"/>
</dbReference>
<dbReference type="InterPro" id="IPR023210">
    <property type="entry name" value="NADP_OxRdtase_dom"/>
</dbReference>
<keyword evidence="3" id="KW-1185">Reference proteome</keyword>
<dbReference type="Proteomes" id="UP000524237">
    <property type="component" value="Unassembled WGS sequence"/>
</dbReference>
<dbReference type="PANTHER" id="PTHR43364:SF6">
    <property type="entry name" value="OXIDOREDUCTASE-RELATED"/>
    <property type="match status" value="1"/>
</dbReference>
<dbReference type="SUPFAM" id="SSF51430">
    <property type="entry name" value="NAD(P)-linked oxidoreductase"/>
    <property type="match status" value="1"/>
</dbReference>
<accession>A0A7W3PNE8</accession>
<dbReference type="PANTHER" id="PTHR43364">
    <property type="entry name" value="NADH-SPECIFIC METHYLGLYOXAL REDUCTASE-RELATED"/>
    <property type="match status" value="1"/>
</dbReference>
<dbReference type="Pfam" id="PF00248">
    <property type="entry name" value="Aldo_ket_red"/>
    <property type="match status" value="1"/>
</dbReference>
<sequence>MSDITNFVADGGSSPTLEPTHRRVGNSALAGFPLALGAAVFGWTLPSGRSTDLLDRFVELGGSFVDTADLYSSGMSEQIIGTWMRERSLRDRIVVSTKVGRHPDHLGLAPRTIREGVDASLVRLQTDHIDLLYFHADDESVPIEESLSAAGDLIREGKVRYLGASTYSAPRLLEARIASAGGLPRFEAVAEEYSLMRRDIVEGTFAMIAQAQTVSIMPYFTLANGFLGRHRNIRSFNPEDIRARRASLHAGRHGTHVLRVLDNIAMAHGVDISAIALAWILAQPGIGIPTIGPESMRELEALMHAPMVSLTRAQHLELNKASEETQRTRTSSRKK</sequence>
<proteinExistence type="predicted"/>
<reference evidence="2 3" key="1">
    <citation type="submission" date="2020-07" db="EMBL/GenBank/DDBJ databases">
        <title>Sequencing the genomes of 1000 actinobacteria strains.</title>
        <authorList>
            <person name="Klenk H.-P."/>
        </authorList>
    </citation>
    <scope>NUCLEOTIDE SEQUENCE [LARGE SCALE GENOMIC DNA]</scope>
    <source>
        <strain evidence="2 3">DSM 23737</strain>
    </source>
</reference>
<protein>
    <submittedName>
        <fullName evidence="2">Aryl-alcohol dehydrogenase-like predicted oxidoreductase</fullName>
    </submittedName>
</protein>
<evidence type="ECO:0000313" key="3">
    <source>
        <dbReference type="Proteomes" id="UP000524237"/>
    </source>
</evidence>
<evidence type="ECO:0000259" key="1">
    <source>
        <dbReference type="Pfam" id="PF00248"/>
    </source>
</evidence>
<feature type="domain" description="NADP-dependent oxidoreductase" evidence="1">
    <location>
        <begin position="34"/>
        <end position="321"/>
    </location>
</feature>
<evidence type="ECO:0000313" key="2">
    <source>
        <dbReference type="EMBL" id="MBA8828769.1"/>
    </source>
</evidence>